<dbReference type="Pfam" id="PF03372">
    <property type="entry name" value="Exo_endo_phos"/>
    <property type="match status" value="1"/>
</dbReference>
<feature type="compositionally biased region" description="Pro residues" evidence="1">
    <location>
        <begin position="1"/>
        <end position="12"/>
    </location>
</feature>
<evidence type="ECO:0000313" key="3">
    <source>
        <dbReference type="EMBL" id="CAG2211941.1"/>
    </source>
</evidence>
<proteinExistence type="predicted"/>
<feature type="compositionally biased region" description="Polar residues" evidence="1">
    <location>
        <begin position="60"/>
        <end position="70"/>
    </location>
</feature>
<dbReference type="Gene3D" id="1.10.8.10">
    <property type="entry name" value="DNA helicase RuvA subunit, C-terminal domain"/>
    <property type="match status" value="1"/>
</dbReference>
<dbReference type="EMBL" id="CAJPWZ010001282">
    <property type="protein sequence ID" value="CAG2211941.1"/>
    <property type="molecule type" value="Genomic_DNA"/>
</dbReference>
<sequence>MPPHVWNIPPPNYQYRQQTTDTSNKQHSTHQNLQGANLQYGQESVKNIDSSTQHKLDHSAPSSHIMNQETSIQTKPYTEKTSSSLDKDVIIPLNKIEQEKTISEAQLPQILQTDSKKESYILVPDLPKPICIIDDSDMEEVQPQGEATRTLPETSDDPIANEHSALLRIATFNCKNVYNSQACIKNILDFSDFICIQEHWLFKFEQENIGDLFSKTSWTCKSVDENNPIPPTQRPRGYGGVAILWKQSMDHLVEQIEDGSERIICIKLKVKPKPILLICAYMPCNGSKQANTHFKECLDQLHEIITKYSDTCTPVLCGDWNCDLMKSSKKLARSIWMEEFINSKKLAFKPTPLTFIHPNGNESSTIDYIFVHSNLADKVNNTIRLDMLPNNTSDHYPLLTEIEIEMDSGKEKDKNFTSNKIKWDKIDLLQYQEFDESKIPSREECENRCQKFAEITGTDSALAMFYLQDRDWELDVSWNP</sequence>
<feature type="domain" description="Endonuclease/exonuclease/phosphatase" evidence="2">
    <location>
        <begin position="170"/>
        <end position="395"/>
    </location>
</feature>
<organism evidence="3 4">
    <name type="scientific">Mytilus edulis</name>
    <name type="common">Blue mussel</name>
    <dbReference type="NCBI Taxonomy" id="6550"/>
    <lineage>
        <taxon>Eukaryota</taxon>
        <taxon>Metazoa</taxon>
        <taxon>Spiralia</taxon>
        <taxon>Lophotrochozoa</taxon>
        <taxon>Mollusca</taxon>
        <taxon>Bivalvia</taxon>
        <taxon>Autobranchia</taxon>
        <taxon>Pteriomorphia</taxon>
        <taxon>Mytilida</taxon>
        <taxon>Mytiloidea</taxon>
        <taxon>Mytilidae</taxon>
        <taxon>Mytilinae</taxon>
        <taxon>Mytilus</taxon>
    </lineage>
</organism>
<dbReference type="OrthoDB" id="272512at2759"/>
<dbReference type="SUPFAM" id="SSF56219">
    <property type="entry name" value="DNase I-like"/>
    <property type="match status" value="1"/>
</dbReference>
<evidence type="ECO:0000259" key="2">
    <source>
        <dbReference type="Pfam" id="PF03372"/>
    </source>
</evidence>
<dbReference type="Gene3D" id="3.60.10.10">
    <property type="entry name" value="Endonuclease/exonuclease/phosphatase"/>
    <property type="match status" value="1"/>
</dbReference>
<name>A0A8S3RQX6_MYTED</name>
<keyword evidence="4" id="KW-1185">Reference proteome</keyword>
<reference evidence="3" key="1">
    <citation type="submission" date="2021-03" db="EMBL/GenBank/DDBJ databases">
        <authorList>
            <person name="Bekaert M."/>
        </authorList>
    </citation>
    <scope>NUCLEOTIDE SEQUENCE</scope>
</reference>
<dbReference type="InterPro" id="IPR036691">
    <property type="entry name" value="Endo/exonu/phosph_ase_sf"/>
</dbReference>
<dbReference type="Proteomes" id="UP000683360">
    <property type="component" value="Unassembled WGS sequence"/>
</dbReference>
<dbReference type="GO" id="GO:0003824">
    <property type="term" value="F:catalytic activity"/>
    <property type="evidence" value="ECO:0007669"/>
    <property type="project" value="InterPro"/>
</dbReference>
<evidence type="ECO:0000313" key="4">
    <source>
        <dbReference type="Proteomes" id="UP000683360"/>
    </source>
</evidence>
<dbReference type="CDD" id="cd14672">
    <property type="entry name" value="UBA_ceTYDP2_like"/>
    <property type="match status" value="1"/>
</dbReference>
<feature type="compositionally biased region" description="Polar residues" evidence="1">
    <location>
        <begin position="14"/>
        <end position="30"/>
    </location>
</feature>
<protein>
    <recommendedName>
        <fullName evidence="2">Endonuclease/exonuclease/phosphatase domain-containing protein</fullName>
    </recommendedName>
</protein>
<accession>A0A8S3RQX6</accession>
<gene>
    <name evidence="3" type="ORF">MEDL_25934</name>
</gene>
<dbReference type="AlphaFoldDB" id="A0A8S3RQX6"/>
<comment type="caution">
    <text evidence="3">The sequence shown here is derived from an EMBL/GenBank/DDBJ whole genome shotgun (WGS) entry which is preliminary data.</text>
</comment>
<evidence type="ECO:0000256" key="1">
    <source>
        <dbReference type="SAM" id="MobiDB-lite"/>
    </source>
</evidence>
<dbReference type="InterPro" id="IPR005135">
    <property type="entry name" value="Endo/exonuclease/phosphatase"/>
</dbReference>
<feature type="region of interest" description="Disordered" evidence="1">
    <location>
        <begin position="48"/>
        <end position="70"/>
    </location>
</feature>
<feature type="region of interest" description="Disordered" evidence="1">
    <location>
        <begin position="1"/>
        <end position="30"/>
    </location>
</feature>